<accession>A0A8K0XPV7</accession>
<sequence length="303" mass="33601">MDPSASFSSPSQAVLLELILLGREHVLAVFPTGSGKTTLIFLLARMYALGKVIIVVLPLLSLHDDMHRRARLQGLKAAKFNAYEEFDRHANIVTVQVEALGTQGFKSYMASLVAENALYRIVCDEIHKPLTDIHFREAFGQLHTLNLFRTQIIGFTATLPPTLVRPLSEITNVQWHLLRQPSNRKELKFSIRRLPPTKVIDAAVQLAKATVENSKREERVLVYCNSKASCESVAEKIGCDFYHAGSDAAVVEDFLAGKHRALVCTTALNSGFHHESVSLVIQIDIPYSLLDLLQAFGRGGRNG</sequence>
<dbReference type="InterPro" id="IPR001650">
    <property type="entry name" value="Helicase_C-like"/>
</dbReference>
<dbReference type="InterPro" id="IPR027417">
    <property type="entry name" value="P-loop_NTPase"/>
</dbReference>
<dbReference type="OrthoDB" id="2507344at2759"/>
<evidence type="ECO:0000259" key="8">
    <source>
        <dbReference type="PROSITE" id="PS51194"/>
    </source>
</evidence>
<feature type="domain" description="Helicase C-terminal" evidence="8">
    <location>
        <begin position="205"/>
        <end position="303"/>
    </location>
</feature>
<dbReference type="SMART" id="SM00490">
    <property type="entry name" value="HELICc"/>
    <property type="match status" value="1"/>
</dbReference>
<dbReference type="PROSITE" id="PS51194">
    <property type="entry name" value="HELICASE_CTER"/>
    <property type="match status" value="1"/>
</dbReference>
<evidence type="ECO:0000256" key="4">
    <source>
        <dbReference type="ARBA" id="ARBA00034617"/>
    </source>
</evidence>
<keyword evidence="6" id="KW-0472">Membrane</keyword>
<dbReference type="GO" id="GO:0005737">
    <property type="term" value="C:cytoplasm"/>
    <property type="evidence" value="ECO:0007669"/>
    <property type="project" value="TreeGrafter"/>
</dbReference>
<comment type="catalytic activity">
    <reaction evidence="4">
        <text>Couples ATP hydrolysis with the unwinding of duplex DNA by translocating in the 3'-5' direction.</text>
        <dbReference type="EC" id="5.6.2.4"/>
    </reaction>
</comment>
<reference evidence="9" key="1">
    <citation type="journal article" date="2021" name="New Phytol.">
        <title>Evolutionary innovations through gain and loss of genes in the ectomycorrhizal Boletales.</title>
        <authorList>
            <person name="Wu G."/>
            <person name="Miyauchi S."/>
            <person name="Morin E."/>
            <person name="Kuo A."/>
            <person name="Drula E."/>
            <person name="Varga T."/>
            <person name="Kohler A."/>
            <person name="Feng B."/>
            <person name="Cao Y."/>
            <person name="Lipzen A."/>
            <person name="Daum C."/>
            <person name="Hundley H."/>
            <person name="Pangilinan J."/>
            <person name="Johnson J."/>
            <person name="Barry K."/>
            <person name="LaButti K."/>
            <person name="Ng V."/>
            <person name="Ahrendt S."/>
            <person name="Min B."/>
            <person name="Choi I.G."/>
            <person name="Park H."/>
            <person name="Plett J.M."/>
            <person name="Magnuson J."/>
            <person name="Spatafora J.W."/>
            <person name="Nagy L.G."/>
            <person name="Henrissat B."/>
            <person name="Grigoriev I.V."/>
            <person name="Yang Z.L."/>
            <person name="Xu J."/>
            <person name="Martin F.M."/>
        </authorList>
    </citation>
    <scope>NUCLEOTIDE SEQUENCE</scope>
    <source>
        <strain evidence="9">KKN 215</strain>
    </source>
</reference>
<comment type="caution">
    <text evidence="9">The sequence shown here is derived from an EMBL/GenBank/DDBJ whole genome shotgun (WGS) entry which is preliminary data.</text>
</comment>
<keyword evidence="10" id="KW-1185">Reference proteome</keyword>
<dbReference type="InterPro" id="IPR014001">
    <property type="entry name" value="Helicase_ATP-bd"/>
</dbReference>
<dbReference type="PANTHER" id="PTHR13710:SF154">
    <property type="entry name" value="RECQ HELICASE, PUTATIVE (AFU_ORTHOLOGUE AFUA_6G14720)-RELATED"/>
    <property type="match status" value="1"/>
</dbReference>
<name>A0A8K0XPV7_9AGAR</name>
<dbReference type="GO" id="GO:0000724">
    <property type="term" value="P:double-strand break repair via homologous recombination"/>
    <property type="evidence" value="ECO:0007669"/>
    <property type="project" value="TreeGrafter"/>
</dbReference>
<comment type="similarity">
    <text evidence="1">Belongs to the helicase family. RecQ subfamily.</text>
</comment>
<keyword evidence="6" id="KW-1133">Transmembrane helix</keyword>
<keyword evidence="3" id="KW-0067">ATP-binding</keyword>
<feature type="non-terminal residue" evidence="9">
    <location>
        <position position="303"/>
    </location>
</feature>
<feature type="domain" description="Helicase ATP-binding" evidence="7">
    <location>
        <begin position="17"/>
        <end position="177"/>
    </location>
</feature>
<evidence type="ECO:0000313" key="9">
    <source>
        <dbReference type="EMBL" id="KAH8100438.1"/>
    </source>
</evidence>
<dbReference type="Proteomes" id="UP000813824">
    <property type="component" value="Unassembled WGS sequence"/>
</dbReference>
<dbReference type="SUPFAM" id="SSF52540">
    <property type="entry name" value="P-loop containing nucleoside triphosphate hydrolases"/>
    <property type="match status" value="1"/>
</dbReference>
<keyword evidence="2" id="KW-0547">Nucleotide-binding</keyword>
<keyword evidence="6" id="KW-0812">Transmembrane</keyword>
<organism evidence="9 10">
    <name type="scientific">Cristinia sonorae</name>
    <dbReference type="NCBI Taxonomy" id="1940300"/>
    <lineage>
        <taxon>Eukaryota</taxon>
        <taxon>Fungi</taxon>
        <taxon>Dikarya</taxon>
        <taxon>Basidiomycota</taxon>
        <taxon>Agaricomycotina</taxon>
        <taxon>Agaricomycetes</taxon>
        <taxon>Agaricomycetidae</taxon>
        <taxon>Agaricales</taxon>
        <taxon>Pleurotineae</taxon>
        <taxon>Stephanosporaceae</taxon>
        <taxon>Cristinia</taxon>
    </lineage>
</organism>
<dbReference type="Pfam" id="PF00270">
    <property type="entry name" value="DEAD"/>
    <property type="match status" value="1"/>
</dbReference>
<dbReference type="PANTHER" id="PTHR13710">
    <property type="entry name" value="DNA HELICASE RECQ FAMILY MEMBER"/>
    <property type="match status" value="1"/>
</dbReference>
<dbReference type="GO" id="GO:0016787">
    <property type="term" value="F:hydrolase activity"/>
    <property type="evidence" value="ECO:0007669"/>
    <property type="project" value="UniProtKB-KW"/>
</dbReference>
<dbReference type="EC" id="5.6.2.4" evidence="5"/>
<evidence type="ECO:0000256" key="1">
    <source>
        <dbReference type="ARBA" id="ARBA00005446"/>
    </source>
</evidence>
<gene>
    <name evidence="9" type="ORF">BXZ70DRAFT_893597</name>
</gene>
<dbReference type="AlphaFoldDB" id="A0A8K0XPV7"/>
<proteinExistence type="inferred from homology"/>
<keyword evidence="9" id="KW-0378">Hydrolase</keyword>
<feature type="transmembrane region" description="Helical" evidence="6">
    <location>
        <begin position="39"/>
        <end position="62"/>
    </location>
</feature>
<dbReference type="SMART" id="SM00487">
    <property type="entry name" value="DEXDc"/>
    <property type="match status" value="1"/>
</dbReference>
<dbReference type="PROSITE" id="PS51192">
    <property type="entry name" value="HELICASE_ATP_BIND_1"/>
    <property type="match status" value="1"/>
</dbReference>
<dbReference type="Gene3D" id="3.40.50.300">
    <property type="entry name" value="P-loop containing nucleotide triphosphate hydrolases"/>
    <property type="match status" value="2"/>
</dbReference>
<evidence type="ECO:0000256" key="3">
    <source>
        <dbReference type="ARBA" id="ARBA00022840"/>
    </source>
</evidence>
<dbReference type="GO" id="GO:0005694">
    <property type="term" value="C:chromosome"/>
    <property type="evidence" value="ECO:0007669"/>
    <property type="project" value="TreeGrafter"/>
</dbReference>
<evidence type="ECO:0000256" key="6">
    <source>
        <dbReference type="SAM" id="Phobius"/>
    </source>
</evidence>
<dbReference type="GO" id="GO:0043138">
    <property type="term" value="F:3'-5' DNA helicase activity"/>
    <property type="evidence" value="ECO:0007669"/>
    <property type="project" value="UniProtKB-EC"/>
</dbReference>
<evidence type="ECO:0000313" key="10">
    <source>
        <dbReference type="Proteomes" id="UP000813824"/>
    </source>
</evidence>
<protein>
    <recommendedName>
        <fullName evidence="5">DNA 3'-5' helicase</fullName>
        <ecNumber evidence="5">5.6.2.4</ecNumber>
    </recommendedName>
</protein>
<dbReference type="GO" id="GO:0005524">
    <property type="term" value="F:ATP binding"/>
    <property type="evidence" value="ECO:0007669"/>
    <property type="project" value="UniProtKB-KW"/>
</dbReference>
<evidence type="ECO:0000256" key="5">
    <source>
        <dbReference type="ARBA" id="ARBA00034808"/>
    </source>
</evidence>
<dbReference type="GO" id="GO:0003676">
    <property type="term" value="F:nucleic acid binding"/>
    <property type="evidence" value="ECO:0007669"/>
    <property type="project" value="InterPro"/>
</dbReference>
<dbReference type="GO" id="GO:0009378">
    <property type="term" value="F:four-way junction helicase activity"/>
    <property type="evidence" value="ECO:0007669"/>
    <property type="project" value="TreeGrafter"/>
</dbReference>
<dbReference type="InterPro" id="IPR011545">
    <property type="entry name" value="DEAD/DEAH_box_helicase_dom"/>
</dbReference>
<evidence type="ECO:0000259" key="7">
    <source>
        <dbReference type="PROSITE" id="PS51192"/>
    </source>
</evidence>
<dbReference type="Pfam" id="PF00271">
    <property type="entry name" value="Helicase_C"/>
    <property type="match status" value="1"/>
</dbReference>
<dbReference type="EMBL" id="JAEVFJ010000016">
    <property type="protein sequence ID" value="KAH8100438.1"/>
    <property type="molecule type" value="Genomic_DNA"/>
</dbReference>
<evidence type="ECO:0000256" key="2">
    <source>
        <dbReference type="ARBA" id="ARBA00022741"/>
    </source>
</evidence>